<dbReference type="SUPFAM" id="SSF161093">
    <property type="entry name" value="MgtE membrane domain-like"/>
    <property type="match status" value="2"/>
</dbReference>
<comment type="similarity">
    <text evidence="2">Belongs to the SLC41A transporter family.</text>
</comment>
<dbReference type="InterPro" id="IPR013783">
    <property type="entry name" value="Ig-like_fold"/>
</dbReference>
<dbReference type="CDD" id="cd00063">
    <property type="entry name" value="FN3"/>
    <property type="match status" value="2"/>
</dbReference>
<dbReference type="Proteomes" id="UP000821837">
    <property type="component" value="Chromosome 6"/>
</dbReference>
<keyword evidence="3" id="KW-0813">Transport</keyword>
<evidence type="ECO:0000256" key="1">
    <source>
        <dbReference type="ARBA" id="ARBA00004141"/>
    </source>
</evidence>
<evidence type="ECO:0000256" key="3">
    <source>
        <dbReference type="ARBA" id="ARBA00022448"/>
    </source>
</evidence>
<dbReference type="InterPro" id="IPR045349">
    <property type="entry name" value="SLC41A1-3"/>
</dbReference>
<feature type="domain" description="Fibronectin type-III" evidence="10">
    <location>
        <begin position="8"/>
        <end position="104"/>
    </location>
</feature>
<dbReference type="SUPFAM" id="SSF49265">
    <property type="entry name" value="Fibronectin type III"/>
    <property type="match status" value="1"/>
</dbReference>
<feature type="transmembrane region" description="Helical" evidence="9">
    <location>
        <begin position="598"/>
        <end position="617"/>
    </location>
</feature>
<feature type="transmembrane region" description="Helical" evidence="9">
    <location>
        <begin position="370"/>
        <end position="392"/>
    </location>
</feature>
<dbReference type="Pfam" id="PF01769">
    <property type="entry name" value="MgtE"/>
    <property type="match status" value="2"/>
</dbReference>
<dbReference type="GO" id="GO:0008324">
    <property type="term" value="F:monoatomic cation transmembrane transporter activity"/>
    <property type="evidence" value="ECO:0007669"/>
    <property type="project" value="InterPro"/>
</dbReference>
<evidence type="ECO:0000256" key="9">
    <source>
        <dbReference type="SAM" id="Phobius"/>
    </source>
</evidence>
<dbReference type="InterPro" id="IPR036116">
    <property type="entry name" value="FN3_sf"/>
</dbReference>
<name>A0A9D4PKZ1_RHISA</name>
<dbReference type="AlphaFoldDB" id="A0A9D4PKZ1"/>
<evidence type="ECO:0000256" key="7">
    <source>
        <dbReference type="ARBA" id="ARBA00023065"/>
    </source>
</evidence>
<accession>A0A9D4PKZ1</accession>
<sequence>MAELKAAAPAPPPASGGKRDGMWFDVGVFKETSCLVSHFYLPSEQSEQQRKDETDVDVVSLAAHSMLQKQELLPGTAYKFRVAAINACGRGPWSEVSAFKTCLPGYPGAPSAIKISKGPDGAHLSWEAPQGNPGDVTEYSVYLAVRSATTGDGAGPAKTVTSNPSQLAFVRVYCGPQAACTVATASLASAHVDTTSKPAIIFRIAARNDKGYGPATQVRWLQDGVALSAGRGAGAATKRPSSDGDGDGDGLCVDTSEIRIKSSAARASAGSGDSEDDLWFEESIRATALQVFVPFLAAGFGTVGAGLLLDMVQHWPVFQNVTELFILVPALLGLKGNLEMTMAARMSTQANLGNMDTLREQWKSASGNMALVQCQATVVSLLASLFAVMMGFITERRFDMRNALMLCASSLVTASVASLVLGSVMIGVVILSRKHHINPDNVAIPVAASLGDLTTLALLAGAGSLLFGGTEDVRLYLCVVIFFLLFIPLWVLIARSNTYTSSVLWSGWIPIISAMAISSLGGSILDMTVPTFENLAVFQPVISGVAGNLVAIQTSRLSTYLHQRTKIGARPIEAGGGICLDPCSAFFGKGRNARAARVLMMMVLPGHLVFTYTISFVRPSRMAVTPVFLLVYFSSALLQVFMLLYLSRCMVYWMWARQIDPDNAAIPYLTALGDLLGIGLLALSFHLLRALGDANAMPQQLA</sequence>
<dbReference type="GO" id="GO:0005886">
    <property type="term" value="C:plasma membrane"/>
    <property type="evidence" value="ECO:0007669"/>
    <property type="project" value="TreeGrafter"/>
</dbReference>
<keyword evidence="4 9" id="KW-0812">Transmembrane</keyword>
<evidence type="ECO:0000313" key="11">
    <source>
        <dbReference type="EMBL" id="KAH7946927.1"/>
    </source>
</evidence>
<dbReference type="PANTHER" id="PTHR16228:SF7">
    <property type="entry name" value="SLC41A_MGTE INTEGRAL MEMBRANE DOMAIN-CONTAINING PROTEIN"/>
    <property type="match status" value="1"/>
</dbReference>
<feature type="transmembrane region" description="Helical" evidence="9">
    <location>
        <begin position="505"/>
        <end position="525"/>
    </location>
</feature>
<keyword evidence="8 9" id="KW-0472">Membrane</keyword>
<keyword evidence="5" id="KW-0460">Magnesium</keyword>
<dbReference type="PANTHER" id="PTHR16228">
    <property type="entry name" value="DIVALENT CATION TRANSPORTER SOLUTE CARRIER FAMILY 41"/>
    <property type="match status" value="1"/>
</dbReference>
<evidence type="ECO:0000256" key="8">
    <source>
        <dbReference type="ARBA" id="ARBA00023136"/>
    </source>
</evidence>
<keyword evidence="7" id="KW-0406">Ion transport</keyword>
<evidence type="ECO:0000259" key="10">
    <source>
        <dbReference type="PROSITE" id="PS50853"/>
    </source>
</evidence>
<evidence type="ECO:0000256" key="5">
    <source>
        <dbReference type="ARBA" id="ARBA00022842"/>
    </source>
</evidence>
<feature type="transmembrane region" description="Helical" evidence="9">
    <location>
        <begin position="442"/>
        <end position="468"/>
    </location>
</feature>
<dbReference type="InterPro" id="IPR003961">
    <property type="entry name" value="FN3_dom"/>
</dbReference>
<feature type="transmembrane region" description="Helical" evidence="9">
    <location>
        <begin position="404"/>
        <end position="430"/>
    </location>
</feature>
<dbReference type="Gene3D" id="2.60.40.10">
    <property type="entry name" value="Immunoglobulins"/>
    <property type="match status" value="2"/>
</dbReference>
<dbReference type="FunFam" id="1.10.357.20:FF:000001">
    <property type="entry name" value="Solute carrier family 41 member 2"/>
    <property type="match status" value="1"/>
</dbReference>
<keyword evidence="6 9" id="KW-1133">Transmembrane helix</keyword>
<reference evidence="11" key="2">
    <citation type="submission" date="2021-09" db="EMBL/GenBank/DDBJ databases">
        <authorList>
            <person name="Jia N."/>
            <person name="Wang J."/>
            <person name="Shi W."/>
            <person name="Du L."/>
            <person name="Sun Y."/>
            <person name="Zhan W."/>
            <person name="Jiang J."/>
            <person name="Wang Q."/>
            <person name="Zhang B."/>
            <person name="Ji P."/>
            <person name="Sakyi L.B."/>
            <person name="Cui X."/>
            <person name="Yuan T."/>
            <person name="Jiang B."/>
            <person name="Yang W."/>
            <person name="Lam T.T.-Y."/>
            <person name="Chang Q."/>
            <person name="Ding S."/>
            <person name="Wang X."/>
            <person name="Zhu J."/>
            <person name="Ruan X."/>
            <person name="Zhao L."/>
            <person name="Wei J."/>
            <person name="Que T."/>
            <person name="Du C."/>
            <person name="Cheng J."/>
            <person name="Dai P."/>
            <person name="Han X."/>
            <person name="Huang E."/>
            <person name="Gao Y."/>
            <person name="Liu J."/>
            <person name="Shao H."/>
            <person name="Ye R."/>
            <person name="Li L."/>
            <person name="Wei W."/>
            <person name="Wang X."/>
            <person name="Wang C."/>
            <person name="Huo Q."/>
            <person name="Li W."/>
            <person name="Guo W."/>
            <person name="Chen H."/>
            <person name="Chen S."/>
            <person name="Zhou L."/>
            <person name="Zhou L."/>
            <person name="Ni X."/>
            <person name="Tian J."/>
            <person name="Zhou Y."/>
            <person name="Sheng Y."/>
            <person name="Liu T."/>
            <person name="Pan Y."/>
            <person name="Xia L."/>
            <person name="Li J."/>
            <person name="Zhao F."/>
            <person name="Cao W."/>
        </authorList>
    </citation>
    <scope>NUCLEOTIDE SEQUENCE</scope>
    <source>
        <strain evidence="11">Rsan-2018</strain>
        <tissue evidence="11">Larvae</tissue>
    </source>
</reference>
<evidence type="ECO:0000313" key="12">
    <source>
        <dbReference type="Proteomes" id="UP000821837"/>
    </source>
</evidence>
<dbReference type="InterPro" id="IPR036739">
    <property type="entry name" value="SLC41_membr_dom_sf"/>
</dbReference>
<dbReference type="FunFam" id="1.10.357.20:FF:000002">
    <property type="entry name" value="Solute carrier family 41, member 2"/>
    <property type="match status" value="1"/>
</dbReference>
<dbReference type="Gene3D" id="1.10.357.20">
    <property type="entry name" value="SLC41 divalent cation transporters, integral membrane domain"/>
    <property type="match status" value="2"/>
</dbReference>
<reference evidence="11" key="1">
    <citation type="journal article" date="2020" name="Cell">
        <title>Large-Scale Comparative Analyses of Tick Genomes Elucidate Their Genetic Diversity and Vector Capacities.</title>
        <authorList>
            <consortium name="Tick Genome and Microbiome Consortium (TIGMIC)"/>
            <person name="Jia N."/>
            <person name="Wang J."/>
            <person name="Shi W."/>
            <person name="Du L."/>
            <person name="Sun Y."/>
            <person name="Zhan W."/>
            <person name="Jiang J.F."/>
            <person name="Wang Q."/>
            <person name="Zhang B."/>
            <person name="Ji P."/>
            <person name="Bell-Sakyi L."/>
            <person name="Cui X.M."/>
            <person name="Yuan T.T."/>
            <person name="Jiang B.G."/>
            <person name="Yang W.F."/>
            <person name="Lam T.T."/>
            <person name="Chang Q.C."/>
            <person name="Ding S.J."/>
            <person name="Wang X.J."/>
            <person name="Zhu J.G."/>
            <person name="Ruan X.D."/>
            <person name="Zhao L."/>
            <person name="Wei J.T."/>
            <person name="Ye R.Z."/>
            <person name="Que T.C."/>
            <person name="Du C.H."/>
            <person name="Zhou Y.H."/>
            <person name="Cheng J.X."/>
            <person name="Dai P.F."/>
            <person name="Guo W.B."/>
            <person name="Han X.H."/>
            <person name="Huang E.J."/>
            <person name="Li L.F."/>
            <person name="Wei W."/>
            <person name="Gao Y.C."/>
            <person name="Liu J.Z."/>
            <person name="Shao H.Z."/>
            <person name="Wang X."/>
            <person name="Wang C.C."/>
            <person name="Yang T.C."/>
            <person name="Huo Q.B."/>
            <person name="Li W."/>
            <person name="Chen H.Y."/>
            <person name="Chen S.E."/>
            <person name="Zhou L.G."/>
            <person name="Ni X.B."/>
            <person name="Tian J.H."/>
            <person name="Sheng Y."/>
            <person name="Liu T."/>
            <person name="Pan Y.S."/>
            <person name="Xia L.Y."/>
            <person name="Li J."/>
            <person name="Zhao F."/>
            <person name="Cao W.C."/>
        </authorList>
    </citation>
    <scope>NUCLEOTIDE SEQUENCE</scope>
    <source>
        <strain evidence="11">Rsan-2018</strain>
    </source>
</reference>
<feature type="transmembrane region" description="Helical" evidence="9">
    <location>
        <begin position="475"/>
        <end position="493"/>
    </location>
</feature>
<organism evidence="11 12">
    <name type="scientific">Rhipicephalus sanguineus</name>
    <name type="common">Brown dog tick</name>
    <name type="synonym">Ixodes sanguineus</name>
    <dbReference type="NCBI Taxonomy" id="34632"/>
    <lineage>
        <taxon>Eukaryota</taxon>
        <taxon>Metazoa</taxon>
        <taxon>Ecdysozoa</taxon>
        <taxon>Arthropoda</taxon>
        <taxon>Chelicerata</taxon>
        <taxon>Arachnida</taxon>
        <taxon>Acari</taxon>
        <taxon>Parasitiformes</taxon>
        <taxon>Ixodida</taxon>
        <taxon>Ixodoidea</taxon>
        <taxon>Ixodidae</taxon>
        <taxon>Rhipicephalinae</taxon>
        <taxon>Rhipicephalus</taxon>
        <taxon>Rhipicephalus</taxon>
    </lineage>
</organism>
<dbReference type="EMBL" id="JABSTV010001252">
    <property type="protein sequence ID" value="KAH7946927.1"/>
    <property type="molecule type" value="Genomic_DNA"/>
</dbReference>
<evidence type="ECO:0000256" key="4">
    <source>
        <dbReference type="ARBA" id="ARBA00022692"/>
    </source>
</evidence>
<dbReference type="PROSITE" id="PS50853">
    <property type="entry name" value="FN3"/>
    <property type="match status" value="1"/>
</dbReference>
<dbReference type="VEuPathDB" id="VectorBase:RSAN_043142"/>
<proteinExistence type="inferred from homology"/>
<comment type="subcellular location">
    <subcellularLocation>
        <location evidence="1">Membrane</location>
        <topology evidence="1">Multi-pass membrane protein</topology>
    </subcellularLocation>
</comment>
<evidence type="ECO:0000256" key="6">
    <source>
        <dbReference type="ARBA" id="ARBA00022989"/>
    </source>
</evidence>
<comment type="caution">
    <text evidence="11">The sequence shown here is derived from an EMBL/GenBank/DDBJ whole genome shotgun (WGS) entry which is preliminary data.</text>
</comment>
<feature type="transmembrane region" description="Helical" evidence="9">
    <location>
        <begin position="291"/>
        <end position="309"/>
    </location>
</feature>
<feature type="transmembrane region" description="Helical" evidence="9">
    <location>
        <begin position="623"/>
        <end position="646"/>
    </location>
</feature>
<dbReference type="SMART" id="SM00060">
    <property type="entry name" value="FN3"/>
    <property type="match status" value="2"/>
</dbReference>
<gene>
    <name evidence="11" type="ORF">HPB52_005920</name>
</gene>
<feature type="transmembrane region" description="Helical" evidence="9">
    <location>
        <begin position="666"/>
        <end position="688"/>
    </location>
</feature>
<keyword evidence="12" id="KW-1185">Reference proteome</keyword>
<protein>
    <recommendedName>
        <fullName evidence="10">Fibronectin type-III domain-containing protein</fullName>
    </recommendedName>
</protein>
<evidence type="ECO:0000256" key="2">
    <source>
        <dbReference type="ARBA" id="ARBA00009749"/>
    </source>
</evidence>
<dbReference type="InterPro" id="IPR006667">
    <property type="entry name" value="SLC41_membr_dom"/>
</dbReference>
<dbReference type="VEuPathDB" id="VectorBase:RSAN_032093"/>